<dbReference type="Gene3D" id="2.40.110.10">
    <property type="entry name" value="Butyryl-CoA Dehydrogenase, subunit A, domain 2"/>
    <property type="match status" value="1"/>
</dbReference>
<keyword evidence="3 5" id="KW-0285">Flavoprotein</keyword>
<dbReference type="GO" id="GO:0003995">
    <property type="term" value="F:acyl-CoA dehydrogenase activity"/>
    <property type="evidence" value="ECO:0007669"/>
    <property type="project" value="TreeGrafter"/>
</dbReference>
<dbReference type="SUPFAM" id="SSF56645">
    <property type="entry name" value="Acyl-CoA dehydrogenase NM domain-like"/>
    <property type="match status" value="1"/>
</dbReference>
<dbReference type="EC" id="1.-.-.-" evidence="9"/>
<dbReference type="EMBL" id="JASOOE010000023">
    <property type="protein sequence ID" value="MDK7188063.1"/>
    <property type="molecule type" value="Genomic_DNA"/>
</dbReference>
<comment type="caution">
    <text evidence="9">The sequence shown here is derived from an EMBL/GenBank/DDBJ whole genome shotgun (WGS) entry which is preliminary data.</text>
</comment>
<dbReference type="InterPro" id="IPR037069">
    <property type="entry name" value="AcylCoA_DH/ox_N_sf"/>
</dbReference>
<dbReference type="InterPro" id="IPR046373">
    <property type="entry name" value="Acyl-CoA_Oxase/DH_mid-dom_sf"/>
</dbReference>
<evidence type="ECO:0000256" key="5">
    <source>
        <dbReference type="RuleBase" id="RU362125"/>
    </source>
</evidence>
<sequence length="375" mass="40966">MISLNNIYEETRSFAQKYIEPLSQELDRECRFPSEIFEELGKHGYFKLIIPKSEGGLGGGIKENVEVVRAIAESNPSVGLCYMMHNVALSYLLKYGNETIISEVVKDIVENDVFCALSGTEAGSGVHMQNTSFKVDIEGEYAILNGSKHMVTSGGFATWYMTIAPEKTGSDHIINWFVSKNTKGLSFEENGWNGVGMRSNASVPTHYENVKVSVNNAVDASKSETSPISIDTVYFILGLSAVYSGLCWGLFDAANSHAANRKYPDGSSLADVQIVRDHLAKLYCNASSSKALTMEAVNSVENNSDDLAEKVFSSRIVASENAIDSAKYAMRVGGGKAYNRVGQIERMMRDSYAGQVMTPSIDVLKQMLVGSLNSK</sequence>
<feature type="domain" description="Acyl-CoA oxidase/dehydrogenase middle" evidence="7">
    <location>
        <begin position="117"/>
        <end position="210"/>
    </location>
</feature>
<keyword evidence="5 9" id="KW-0560">Oxidoreductase</keyword>
<organism evidence="9 10">
    <name type="scientific">Facklamia hominis</name>
    <dbReference type="NCBI Taxonomy" id="178214"/>
    <lineage>
        <taxon>Bacteria</taxon>
        <taxon>Bacillati</taxon>
        <taxon>Bacillota</taxon>
        <taxon>Bacilli</taxon>
        <taxon>Lactobacillales</taxon>
        <taxon>Aerococcaceae</taxon>
        <taxon>Facklamia</taxon>
    </lineage>
</organism>
<dbReference type="PANTHER" id="PTHR43884">
    <property type="entry name" value="ACYL-COA DEHYDROGENASE"/>
    <property type="match status" value="1"/>
</dbReference>
<name>A0AAJ1Q5G5_9LACT</name>
<dbReference type="Pfam" id="PF00441">
    <property type="entry name" value="Acyl-CoA_dh_1"/>
    <property type="match status" value="1"/>
</dbReference>
<dbReference type="InterPro" id="IPR009075">
    <property type="entry name" value="AcylCo_DH/oxidase_C"/>
</dbReference>
<dbReference type="GO" id="GO:0050660">
    <property type="term" value="F:flavin adenine dinucleotide binding"/>
    <property type="evidence" value="ECO:0007669"/>
    <property type="project" value="InterPro"/>
</dbReference>
<dbReference type="PANTHER" id="PTHR43884:SF12">
    <property type="entry name" value="ISOVALERYL-COA DEHYDROGENASE, MITOCHONDRIAL-RELATED"/>
    <property type="match status" value="1"/>
</dbReference>
<evidence type="ECO:0000313" key="10">
    <source>
        <dbReference type="Proteomes" id="UP001229251"/>
    </source>
</evidence>
<proteinExistence type="inferred from homology"/>
<evidence type="ECO:0000256" key="1">
    <source>
        <dbReference type="ARBA" id="ARBA00001974"/>
    </source>
</evidence>
<dbReference type="Proteomes" id="UP001229251">
    <property type="component" value="Unassembled WGS sequence"/>
</dbReference>
<dbReference type="InterPro" id="IPR013786">
    <property type="entry name" value="AcylCoA_DH/ox_N"/>
</dbReference>
<dbReference type="Pfam" id="PF02771">
    <property type="entry name" value="Acyl-CoA_dh_N"/>
    <property type="match status" value="1"/>
</dbReference>
<accession>A0AAJ1Q5G5</accession>
<dbReference type="InterPro" id="IPR006091">
    <property type="entry name" value="Acyl-CoA_Oxase/DH_mid-dom"/>
</dbReference>
<dbReference type="SUPFAM" id="SSF47203">
    <property type="entry name" value="Acyl-CoA dehydrogenase C-terminal domain-like"/>
    <property type="match status" value="1"/>
</dbReference>
<protein>
    <submittedName>
        <fullName evidence="9">Acyl-CoA dehydrogenase family protein</fullName>
        <ecNumber evidence="9">1.-.-.-</ecNumber>
    </submittedName>
</protein>
<dbReference type="InterPro" id="IPR009100">
    <property type="entry name" value="AcylCoA_DH/oxidase_NM_dom_sf"/>
</dbReference>
<dbReference type="InterPro" id="IPR036250">
    <property type="entry name" value="AcylCo_DH-like_C"/>
</dbReference>
<feature type="domain" description="Acyl-CoA dehydrogenase/oxidase N-terminal" evidence="8">
    <location>
        <begin position="7"/>
        <end position="109"/>
    </location>
</feature>
<dbReference type="Gene3D" id="1.20.140.10">
    <property type="entry name" value="Butyryl-CoA Dehydrogenase, subunit A, domain 3"/>
    <property type="match status" value="1"/>
</dbReference>
<evidence type="ECO:0000256" key="4">
    <source>
        <dbReference type="ARBA" id="ARBA00022827"/>
    </source>
</evidence>
<reference evidence="9" key="1">
    <citation type="submission" date="2023-05" db="EMBL/GenBank/DDBJ databases">
        <title>Cataloging the Phylogenetic Diversity of Human Bladder Bacteria.</title>
        <authorList>
            <person name="Du J."/>
        </authorList>
    </citation>
    <scope>NUCLEOTIDE SEQUENCE</scope>
    <source>
        <strain evidence="9">UMB1231</strain>
    </source>
</reference>
<dbReference type="RefSeq" id="WP_285066489.1">
    <property type="nucleotide sequence ID" value="NZ_JASOOE010000023.1"/>
</dbReference>
<dbReference type="PIRSF" id="PIRSF016578">
    <property type="entry name" value="HsaA"/>
    <property type="match status" value="1"/>
</dbReference>
<evidence type="ECO:0000313" key="9">
    <source>
        <dbReference type="EMBL" id="MDK7188063.1"/>
    </source>
</evidence>
<comment type="cofactor">
    <cofactor evidence="1 5">
        <name>FAD</name>
        <dbReference type="ChEBI" id="CHEBI:57692"/>
    </cofactor>
</comment>
<gene>
    <name evidence="9" type="ORF">QP433_08780</name>
</gene>
<evidence type="ECO:0000259" key="7">
    <source>
        <dbReference type="Pfam" id="PF02770"/>
    </source>
</evidence>
<evidence type="ECO:0000256" key="3">
    <source>
        <dbReference type="ARBA" id="ARBA00022630"/>
    </source>
</evidence>
<keyword evidence="4 5" id="KW-0274">FAD</keyword>
<dbReference type="AlphaFoldDB" id="A0AAJ1Q5G5"/>
<feature type="domain" description="Acyl-CoA dehydrogenase/oxidase C-terminal" evidence="6">
    <location>
        <begin position="240"/>
        <end position="356"/>
    </location>
</feature>
<dbReference type="Gene3D" id="1.10.540.10">
    <property type="entry name" value="Acyl-CoA dehydrogenase/oxidase, N-terminal domain"/>
    <property type="match status" value="1"/>
</dbReference>
<evidence type="ECO:0000259" key="8">
    <source>
        <dbReference type="Pfam" id="PF02771"/>
    </source>
</evidence>
<dbReference type="Pfam" id="PF02770">
    <property type="entry name" value="Acyl-CoA_dh_M"/>
    <property type="match status" value="1"/>
</dbReference>
<evidence type="ECO:0000259" key="6">
    <source>
        <dbReference type="Pfam" id="PF00441"/>
    </source>
</evidence>
<evidence type="ECO:0000256" key="2">
    <source>
        <dbReference type="ARBA" id="ARBA00009347"/>
    </source>
</evidence>
<comment type="similarity">
    <text evidence="2 5">Belongs to the acyl-CoA dehydrogenase family.</text>
</comment>